<dbReference type="OrthoDB" id="9801841at2"/>
<dbReference type="GO" id="GO:0004672">
    <property type="term" value="F:protein kinase activity"/>
    <property type="evidence" value="ECO:0007669"/>
    <property type="project" value="InterPro"/>
</dbReference>
<sequence length="350" mass="39382">MLRPHRRAELNLRFLREIGHDGQNSRTYVAHDAQLNAEIVIKEIAKARLDVGRFFAEAQALYASAHSNVVQVHYACEDDDSIYVAMPFYRRGSLKDVLSQRFLSVREIVTLGCQVLAGLQHVHSNRLVHFDIKPDNVLLSDRGEALLSDFGLASPIGARGFAELDVPYIRILPPEGFSGYEFPRTFDIYQVGVLLYRMCCGNEEFDRQFGRFVTSTAAGDRFDRNAFRVAVVNGQFPDKRMFPAHIPERMRSVVRKCLETDPAARFGSALDAMNALGLVEGAHLDWVYSKPPGCQRWEKNVEGTKYEFELSDAGGTTCYRISSTGARRRVTPGCTDGMTDRQVRTFLGDT</sequence>
<reference evidence="2 3" key="1">
    <citation type="journal article" date="2016" name="Front. Microbiol.">
        <title>Genomic Resource of Rice Seed Associated Bacteria.</title>
        <authorList>
            <person name="Midha S."/>
            <person name="Bansal K."/>
            <person name="Sharma S."/>
            <person name="Kumar N."/>
            <person name="Patil P.P."/>
            <person name="Chaudhry V."/>
            <person name="Patil P.B."/>
        </authorList>
    </citation>
    <scope>NUCLEOTIDE SEQUENCE [LARGE SCALE GENOMIC DNA]</scope>
    <source>
        <strain evidence="2 3">NS355</strain>
    </source>
</reference>
<comment type="caution">
    <text evidence="2">The sequence shown here is derived from an EMBL/GenBank/DDBJ whole genome shotgun (WGS) entry which is preliminary data.</text>
</comment>
<dbReference type="PANTHER" id="PTHR24345">
    <property type="entry name" value="SERINE/THREONINE-PROTEIN KINASE PLK"/>
    <property type="match status" value="1"/>
</dbReference>
<dbReference type="Pfam" id="PF00069">
    <property type="entry name" value="Pkinase"/>
    <property type="match status" value="1"/>
</dbReference>
<feature type="domain" description="Protein kinase" evidence="1">
    <location>
        <begin position="12"/>
        <end position="287"/>
    </location>
</feature>
<name>A0A147ITG3_9SPHN</name>
<gene>
    <name evidence="2" type="ORF">NS355_08155</name>
</gene>
<organism evidence="2 3">
    <name type="scientific">Sphingomonas yabuuchiae</name>
    <dbReference type="NCBI Taxonomy" id="172044"/>
    <lineage>
        <taxon>Bacteria</taxon>
        <taxon>Pseudomonadati</taxon>
        <taxon>Pseudomonadota</taxon>
        <taxon>Alphaproteobacteria</taxon>
        <taxon>Sphingomonadales</taxon>
        <taxon>Sphingomonadaceae</taxon>
        <taxon>Sphingomonas</taxon>
    </lineage>
</organism>
<dbReference type="InterPro" id="IPR011009">
    <property type="entry name" value="Kinase-like_dom_sf"/>
</dbReference>
<evidence type="ECO:0000313" key="3">
    <source>
        <dbReference type="Proteomes" id="UP000073923"/>
    </source>
</evidence>
<dbReference type="InterPro" id="IPR008271">
    <property type="entry name" value="Ser/Thr_kinase_AS"/>
</dbReference>
<dbReference type="EMBL" id="LDTF01000036">
    <property type="protein sequence ID" value="KTT98885.1"/>
    <property type="molecule type" value="Genomic_DNA"/>
</dbReference>
<dbReference type="GO" id="GO:0005524">
    <property type="term" value="F:ATP binding"/>
    <property type="evidence" value="ECO:0007669"/>
    <property type="project" value="InterPro"/>
</dbReference>
<dbReference type="Proteomes" id="UP000073923">
    <property type="component" value="Unassembled WGS sequence"/>
</dbReference>
<dbReference type="PROSITE" id="PS00108">
    <property type="entry name" value="PROTEIN_KINASE_ST"/>
    <property type="match status" value="1"/>
</dbReference>
<evidence type="ECO:0000313" key="2">
    <source>
        <dbReference type="EMBL" id="KTT98885.1"/>
    </source>
</evidence>
<evidence type="ECO:0000259" key="1">
    <source>
        <dbReference type="PROSITE" id="PS50011"/>
    </source>
</evidence>
<dbReference type="SUPFAM" id="SSF56112">
    <property type="entry name" value="Protein kinase-like (PK-like)"/>
    <property type="match status" value="1"/>
</dbReference>
<dbReference type="CDD" id="cd14014">
    <property type="entry name" value="STKc_PknB_like"/>
    <property type="match status" value="1"/>
</dbReference>
<protein>
    <recommendedName>
        <fullName evidence="1">Protein kinase domain-containing protein</fullName>
    </recommendedName>
</protein>
<dbReference type="AlphaFoldDB" id="A0A147ITG3"/>
<proteinExistence type="predicted"/>
<accession>A0A147ITG3</accession>
<dbReference type="InterPro" id="IPR000719">
    <property type="entry name" value="Prot_kinase_dom"/>
</dbReference>
<dbReference type="SMART" id="SM00220">
    <property type="entry name" value="S_TKc"/>
    <property type="match status" value="1"/>
</dbReference>
<dbReference type="PROSITE" id="PS50011">
    <property type="entry name" value="PROTEIN_KINASE_DOM"/>
    <property type="match status" value="1"/>
</dbReference>
<dbReference type="PATRIC" id="fig|172044.3.peg.1423"/>
<dbReference type="RefSeq" id="WP_058745251.1">
    <property type="nucleotide sequence ID" value="NZ_LDTF01000036.1"/>
</dbReference>
<dbReference type="Gene3D" id="1.10.510.10">
    <property type="entry name" value="Transferase(Phosphotransferase) domain 1"/>
    <property type="match status" value="1"/>
</dbReference>
<dbReference type="PANTHER" id="PTHR24345:SF87">
    <property type="entry name" value="TBC1 DOMAIN CONTAINING KINASE"/>
    <property type="match status" value="1"/>
</dbReference>